<keyword evidence="2" id="KW-0808">Transferase</keyword>
<protein>
    <submittedName>
        <fullName evidence="2">GNAT family N-acetyltransferase</fullName>
        <ecNumber evidence="2">2.3.-.-</ecNumber>
    </submittedName>
</protein>
<evidence type="ECO:0000259" key="1">
    <source>
        <dbReference type="PROSITE" id="PS51186"/>
    </source>
</evidence>
<proteinExistence type="predicted"/>
<sequence>MRNLTIEDAIDFYHLNLDPEVLKFTGDRPFVNFQAAKDFLSNYDQYEKYGIGRLAVINKETLKFMGWCGLKFRSEEDDYDIGFRFFKEYWKRGFATETAKSCLDFGFKVLRLERIIGRAMKENIASIKVLEKIGMTFCGAFDFEGQQGVKYEIFNSSLIKDSYEK</sequence>
<dbReference type="PROSITE" id="PS51186">
    <property type="entry name" value="GNAT"/>
    <property type="match status" value="1"/>
</dbReference>
<accession>A0ABW5B6L5</accession>
<gene>
    <name evidence="2" type="ORF">ACFSKV_04825</name>
</gene>
<dbReference type="Proteomes" id="UP001597414">
    <property type="component" value="Unassembled WGS sequence"/>
</dbReference>
<keyword evidence="3" id="KW-1185">Reference proteome</keyword>
<dbReference type="PANTHER" id="PTHR43792:SF1">
    <property type="entry name" value="N-ACETYLTRANSFERASE DOMAIN-CONTAINING PROTEIN"/>
    <property type="match status" value="1"/>
</dbReference>
<evidence type="ECO:0000313" key="2">
    <source>
        <dbReference type="EMBL" id="MFD2200879.1"/>
    </source>
</evidence>
<keyword evidence="2" id="KW-0012">Acyltransferase</keyword>
<organism evidence="2 3">
    <name type="scientific">Shivajiella indica</name>
    <dbReference type="NCBI Taxonomy" id="872115"/>
    <lineage>
        <taxon>Bacteria</taxon>
        <taxon>Pseudomonadati</taxon>
        <taxon>Bacteroidota</taxon>
        <taxon>Cytophagia</taxon>
        <taxon>Cytophagales</taxon>
        <taxon>Cyclobacteriaceae</taxon>
        <taxon>Shivajiella</taxon>
    </lineage>
</organism>
<dbReference type="InterPro" id="IPR051531">
    <property type="entry name" value="N-acetyltransferase"/>
</dbReference>
<dbReference type="SUPFAM" id="SSF55729">
    <property type="entry name" value="Acyl-CoA N-acyltransferases (Nat)"/>
    <property type="match status" value="1"/>
</dbReference>
<dbReference type="EC" id="2.3.-.-" evidence="2"/>
<comment type="caution">
    <text evidence="2">The sequence shown here is derived from an EMBL/GenBank/DDBJ whole genome shotgun (WGS) entry which is preliminary data.</text>
</comment>
<dbReference type="PANTHER" id="PTHR43792">
    <property type="entry name" value="GNAT FAMILY, PUTATIVE (AFU_ORTHOLOGUE AFUA_3G00765)-RELATED-RELATED"/>
    <property type="match status" value="1"/>
</dbReference>
<dbReference type="Pfam" id="PF13302">
    <property type="entry name" value="Acetyltransf_3"/>
    <property type="match status" value="1"/>
</dbReference>
<evidence type="ECO:0000313" key="3">
    <source>
        <dbReference type="Proteomes" id="UP001597414"/>
    </source>
</evidence>
<dbReference type="RefSeq" id="WP_380801379.1">
    <property type="nucleotide sequence ID" value="NZ_JBHUIV010000010.1"/>
</dbReference>
<name>A0ABW5B6L5_9BACT</name>
<dbReference type="Gene3D" id="3.40.630.30">
    <property type="match status" value="1"/>
</dbReference>
<dbReference type="InterPro" id="IPR016181">
    <property type="entry name" value="Acyl_CoA_acyltransferase"/>
</dbReference>
<dbReference type="InterPro" id="IPR000182">
    <property type="entry name" value="GNAT_dom"/>
</dbReference>
<dbReference type="EMBL" id="JBHUIV010000010">
    <property type="protein sequence ID" value="MFD2200879.1"/>
    <property type="molecule type" value="Genomic_DNA"/>
</dbReference>
<dbReference type="GO" id="GO:0016746">
    <property type="term" value="F:acyltransferase activity"/>
    <property type="evidence" value="ECO:0007669"/>
    <property type="project" value="UniProtKB-KW"/>
</dbReference>
<feature type="domain" description="N-acetyltransferase" evidence="1">
    <location>
        <begin position="1"/>
        <end position="156"/>
    </location>
</feature>
<reference evidence="3" key="1">
    <citation type="journal article" date="2019" name="Int. J. Syst. Evol. Microbiol.">
        <title>The Global Catalogue of Microorganisms (GCM) 10K type strain sequencing project: providing services to taxonomists for standard genome sequencing and annotation.</title>
        <authorList>
            <consortium name="The Broad Institute Genomics Platform"/>
            <consortium name="The Broad Institute Genome Sequencing Center for Infectious Disease"/>
            <person name="Wu L."/>
            <person name="Ma J."/>
        </authorList>
    </citation>
    <scope>NUCLEOTIDE SEQUENCE [LARGE SCALE GENOMIC DNA]</scope>
    <source>
        <strain evidence="3">KCTC 19812</strain>
    </source>
</reference>